<dbReference type="AlphaFoldDB" id="A0A6M3LIN4"/>
<reference evidence="1" key="1">
    <citation type="submission" date="2020-03" db="EMBL/GenBank/DDBJ databases">
        <title>The deep terrestrial virosphere.</title>
        <authorList>
            <person name="Holmfeldt K."/>
            <person name="Nilsson E."/>
            <person name="Simone D."/>
            <person name="Lopez-Fernandez M."/>
            <person name="Wu X."/>
            <person name="de Brujin I."/>
            <person name="Lundin D."/>
            <person name="Andersson A."/>
            <person name="Bertilsson S."/>
            <person name="Dopson M."/>
        </authorList>
    </citation>
    <scope>NUCLEOTIDE SEQUENCE</scope>
    <source>
        <strain evidence="1">MM415B04497</strain>
    </source>
</reference>
<protein>
    <submittedName>
        <fullName evidence="1">Uncharacterized protein</fullName>
    </submittedName>
</protein>
<name>A0A6M3LIN4_9ZZZZ</name>
<gene>
    <name evidence="1" type="ORF">MM415B04497_0014</name>
</gene>
<sequence length="97" mass="10926">MSKEVTRKKMLEWFEALSAAYCLHGDEEISNAIRALIEHGPEVETEEEPRQYRCEGCGKHFDQKTFSHSRAEMGKDGNPIEIECGPITEAGVEVEKG</sequence>
<organism evidence="1">
    <name type="scientific">viral metagenome</name>
    <dbReference type="NCBI Taxonomy" id="1070528"/>
    <lineage>
        <taxon>unclassified sequences</taxon>
        <taxon>metagenomes</taxon>
        <taxon>organismal metagenomes</taxon>
    </lineage>
</organism>
<dbReference type="EMBL" id="MT143093">
    <property type="protein sequence ID" value="QJA92755.1"/>
    <property type="molecule type" value="Genomic_DNA"/>
</dbReference>
<proteinExistence type="predicted"/>
<evidence type="ECO:0000313" key="1">
    <source>
        <dbReference type="EMBL" id="QJA92755.1"/>
    </source>
</evidence>
<accession>A0A6M3LIN4</accession>